<comment type="caution">
    <text evidence="5">Lacks conserved residue(s) required for the propagation of feature annotation.</text>
</comment>
<name>A0A511QAC2_9VIBR</name>
<feature type="domain" description="Fe/B12 periplasmic-binding" evidence="6">
    <location>
        <begin position="27"/>
        <end position="274"/>
    </location>
</feature>
<evidence type="ECO:0000256" key="2">
    <source>
        <dbReference type="ARBA" id="ARBA00022729"/>
    </source>
</evidence>
<dbReference type="PANTHER" id="PTHR30535:SF34">
    <property type="entry name" value="MOLYBDATE-BINDING PROTEIN MOLA"/>
    <property type="match status" value="1"/>
</dbReference>
<dbReference type="Gene3D" id="3.40.50.1980">
    <property type="entry name" value="Nitrogenase molybdenum iron protein domain"/>
    <property type="match status" value="2"/>
</dbReference>
<keyword evidence="1 5" id="KW-0813">Transport</keyword>
<dbReference type="NCBIfam" id="NF038402">
    <property type="entry name" value="TroA_like"/>
    <property type="match status" value="1"/>
</dbReference>
<feature type="signal peptide" evidence="5">
    <location>
        <begin position="1"/>
        <end position="21"/>
    </location>
</feature>
<keyword evidence="8" id="KW-1185">Reference proteome</keyword>
<dbReference type="HAMAP" id="MF_01000">
    <property type="entry name" value="BtuF"/>
    <property type="match status" value="1"/>
</dbReference>
<keyword evidence="2 5" id="KW-0732">Signal</keyword>
<dbReference type="AlphaFoldDB" id="A0A511QAC2"/>
<sequence precursor="true">MNPLLLALPAIIMLFSAQPYAHTEVQKVISLSPHATELAYAAGLGDKLIAVSEMSDYPQQAKQLETVSNYQGIKLERILTLKPDLVLAWPEGNPVKELEKLAQFGIPIYDTTAHSLEDIAKHIEQLSVYTEKPEVGQKAAANFRAQLELLQTKYQTNNKVRYFYQISDKPLMTVTGHHWPSEVFHFCGGENIFESSLAPYPQVNLEQVILRQPEALFVSRQSVGQQGIWNKWKPDLIAFQNGNVWSPNRDWLNRQTPRTLQAVKEVCEYFERVRQKR</sequence>
<evidence type="ECO:0000259" key="6">
    <source>
        <dbReference type="PROSITE" id="PS50983"/>
    </source>
</evidence>
<gene>
    <name evidence="5 7" type="primary">btuF</name>
    <name evidence="7" type="ORF">VSA01S_03190</name>
</gene>
<dbReference type="Pfam" id="PF01497">
    <property type="entry name" value="Peripla_BP_2"/>
    <property type="match status" value="1"/>
</dbReference>
<evidence type="ECO:0000256" key="1">
    <source>
        <dbReference type="ARBA" id="ARBA00022448"/>
    </source>
</evidence>
<comment type="caution">
    <text evidence="7">The sequence shown here is derived from an EMBL/GenBank/DDBJ whole genome shotgun (WGS) entry which is preliminary data.</text>
</comment>
<dbReference type="GO" id="GO:0042597">
    <property type="term" value="C:periplasmic space"/>
    <property type="evidence" value="ECO:0007669"/>
    <property type="project" value="UniProtKB-SubCell"/>
</dbReference>
<feature type="chain" id="PRO_5022277257" description="Vitamin B12-binding protein" evidence="5">
    <location>
        <begin position="22"/>
        <end position="277"/>
    </location>
</feature>
<evidence type="ECO:0000256" key="4">
    <source>
        <dbReference type="ARBA" id="ARBA00023157"/>
    </source>
</evidence>
<dbReference type="NCBIfam" id="NF002894">
    <property type="entry name" value="PRK03379.1"/>
    <property type="match status" value="1"/>
</dbReference>
<comment type="function">
    <text evidence="5">Part of the ABC transporter complex BtuCDF involved in vitamin B12 import. Binds vitamin B12 and delivers it to the periplasmic surface of BtuC.</text>
</comment>
<reference evidence="7 8" key="1">
    <citation type="submission" date="2019-07" db="EMBL/GenBank/DDBJ databases">
        <title>Whole genome shotgun sequence of Vibrio sagamiensis NBRC 104589.</title>
        <authorList>
            <person name="Hosoyama A."/>
            <person name="Uohara A."/>
            <person name="Ohji S."/>
            <person name="Ichikawa N."/>
        </authorList>
    </citation>
    <scope>NUCLEOTIDE SEQUENCE [LARGE SCALE GENOMIC DNA]</scope>
    <source>
        <strain evidence="7 8">NBRC 104589</strain>
    </source>
</reference>
<dbReference type="OrthoDB" id="6495095at2"/>
<keyword evidence="4" id="KW-1015">Disulfide bond</keyword>
<dbReference type="GO" id="GO:0071281">
    <property type="term" value="P:cellular response to iron ion"/>
    <property type="evidence" value="ECO:0007669"/>
    <property type="project" value="TreeGrafter"/>
</dbReference>
<dbReference type="EMBL" id="BJXJ01000002">
    <property type="protein sequence ID" value="GEM74207.1"/>
    <property type="molecule type" value="Genomic_DNA"/>
</dbReference>
<dbReference type="GO" id="GO:0031419">
    <property type="term" value="F:cobalamin binding"/>
    <property type="evidence" value="ECO:0007669"/>
    <property type="project" value="InterPro"/>
</dbReference>
<feature type="site" description="Important for BtuC binding" evidence="5">
    <location>
        <position position="76"/>
    </location>
</feature>
<dbReference type="InterPro" id="IPR054828">
    <property type="entry name" value="Vit_B12_bind_prot"/>
</dbReference>
<dbReference type="CDD" id="cd01144">
    <property type="entry name" value="BtuF"/>
    <property type="match status" value="1"/>
</dbReference>
<comment type="subcellular location">
    <subcellularLocation>
        <location evidence="5">Periplasm</location>
    </subcellularLocation>
</comment>
<keyword evidence="3 5" id="KW-0574">Periplasm</keyword>
<comment type="subunit">
    <text evidence="5">The complex is composed of two ATP-binding proteins (BtuD), two transmembrane proteins (BtuC) and a solute-binding protein (BtuF).</text>
</comment>
<evidence type="ECO:0000256" key="3">
    <source>
        <dbReference type="ARBA" id="ARBA00022764"/>
    </source>
</evidence>
<dbReference type="RefSeq" id="WP_039978872.1">
    <property type="nucleotide sequence ID" value="NZ_BAOJ01000005.1"/>
</dbReference>
<dbReference type="SUPFAM" id="SSF53807">
    <property type="entry name" value="Helical backbone' metal receptor"/>
    <property type="match status" value="1"/>
</dbReference>
<organism evidence="7 8">
    <name type="scientific">Vibrio sagamiensis NBRC 104589</name>
    <dbReference type="NCBI Taxonomy" id="1219064"/>
    <lineage>
        <taxon>Bacteria</taxon>
        <taxon>Pseudomonadati</taxon>
        <taxon>Pseudomonadota</taxon>
        <taxon>Gammaproteobacteria</taxon>
        <taxon>Vibrionales</taxon>
        <taxon>Vibrionaceae</taxon>
        <taxon>Vibrio</taxon>
    </lineage>
</organism>
<dbReference type="PROSITE" id="PS50983">
    <property type="entry name" value="FE_B12_PBP"/>
    <property type="match status" value="1"/>
</dbReference>
<feature type="site" description="Important for BtuC binding" evidence="5">
    <location>
        <position position="206"/>
    </location>
</feature>
<accession>A0A511QAC2</accession>
<evidence type="ECO:0000313" key="7">
    <source>
        <dbReference type="EMBL" id="GEM74207.1"/>
    </source>
</evidence>
<dbReference type="InterPro" id="IPR002491">
    <property type="entry name" value="ABC_transptr_periplasmic_BD"/>
</dbReference>
<evidence type="ECO:0000256" key="5">
    <source>
        <dbReference type="HAMAP-Rule" id="MF_01000"/>
    </source>
</evidence>
<evidence type="ECO:0000313" key="8">
    <source>
        <dbReference type="Proteomes" id="UP000321922"/>
    </source>
</evidence>
<dbReference type="Proteomes" id="UP000321922">
    <property type="component" value="Unassembled WGS sequence"/>
</dbReference>
<dbReference type="GO" id="GO:0015889">
    <property type="term" value="P:cobalamin transport"/>
    <property type="evidence" value="ECO:0007669"/>
    <property type="project" value="UniProtKB-UniRule"/>
</dbReference>
<dbReference type="InterPro" id="IPR023544">
    <property type="entry name" value="ABC_transptr_vit_B12-bd"/>
</dbReference>
<proteinExistence type="inferred from homology"/>
<comment type="similarity">
    <text evidence="5">Belongs to the BtuF family.</text>
</comment>
<dbReference type="InterPro" id="IPR050902">
    <property type="entry name" value="ABC_Transporter_SBP"/>
</dbReference>
<dbReference type="PANTHER" id="PTHR30535">
    <property type="entry name" value="VITAMIN B12-BINDING PROTEIN"/>
    <property type="match status" value="1"/>
</dbReference>
<protein>
    <recommendedName>
        <fullName evidence="5">Vitamin B12-binding protein</fullName>
    </recommendedName>
</protein>